<name>A0A914I8R1_GLORO</name>
<feature type="region of interest" description="Disordered" evidence="10">
    <location>
        <begin position="1"/>
        <end position="21"/>
    </location>
</feature>
<evidence type="ECO:0000256" key="10">
    <source>
        <dbReference type="SAM" id="MobiDB-lite"/>
    </source>
</evidence>
<keyword evidence="4 9" id="KW-0637">Prenyltransferase</keyword>
<sequence>MHFVKRTPFKQSDEQKEAEKRKQATKLQQFIYSRDLVFRKRKLGEYDDEMLNLCGELLKKNPDIYTLWNVRREAIEQRSKKNVHESDEEFTTNFTKLLDGELKLTQDCLLQNPKSYSTWHHRYWACLRHPVPNLRRELALCEKALAEDCRNFHCWDHRRSVARMAKLSAEEELSFSDSLVGRNPSNYSAWHYRGTLLPLVRPNTDDDRPEAVISDQCLAEEMQKILSVCGVNSDDQTGWTYCRWLVGLATAQNFGQNVEKLVSLTHFDMDMALLVFSEAVDAATVMSKLDGNTTEALKLHSLSPFSAPLQSAKWHRAHVWLVSGGLSFTPSAGVFRAGCPRFVNTGFLATNFVFCLNYFTFSILREFYEFLLRIPAISFSEALNSLVSMCEELIAAENNPWEVSALTGARLALDGITKETVKLVEQNCEKLKQFDPQRAAMYGEKFDTIRIVHEITKNVSEPSNQNQLDLLLEAKSDRLTLSGIGLINLTNLRLLSGVVQELNLQDNQITSDQITQLCTFAALTCLTLDGNPIDGLPLIKPHWFPRLEFLSLARTRIAQASTFRPALASGAFSALQRLVLCETPLANSESERMELHMLVEQRTKEEQSKVRLIMDWMR</sequence>
<comment type="similarity">
    <text evidence="1 9">Belongs to the protein prenyltransferase subunit alpha family.</text>
</comment>
<dbReference type="SUPFAM" id="SSF48439">
    <property type="entry name" value="Protein prenylyltransferase"/>
    <property type="match status" value="1"/>
</dbReference>
<dbReference type="GO" id="GO:0004663">
    <property type="term" value="F:Rab geranylgeranyltransferase activity"/>
    <property type="evidence" value="ECO:0007669"/>
    <property type="project" value="UniProtKB-UniRule"/>
</dbReference>
<dbReference type="SUPFAM" id="SSF52058">
    <property type="entry name" value="L domain-like"/>
    <property type="match status" value="1"/>
</dbReference>
<dbReference type="InterPro" id="IPR002088">
    <property type="entry name" value="Prenyl_trans_a"/>
</dbReference>
<organism evidence="11 12">
    <name type="scientific">Globodera rostochiensis</name>
    <name type="common">Golden nematode worm</name>
    <name type="synonym">Heterodera rostochiensis</name>
    <dbReference type="NCBI Taxonomy" id="31243"/>
    <lineage>
        <taxon>Eukaryota</taxon>
        <taxon>Metazoa</taxon>
        <taxon>Ecdysozoa</taxon>
        <taxon>Nematoda</taxon>
        <taxon>Chromadorea</taxon>
        <taxon>Rhabditida</taxon>
        <taxon>Tylenchina</taxon>
        <taxon>Tylenchomorpha</taxon>
        <taxon>Tylenchoidea</taxon>
        <taxon>Heteroderidae</taxon>
        <taxon>Heteroderinae</taxon>
        <taxon>Globodera</taxon>
    </lineage>
</organism>
<evidence type="ECO:0000313" key="11">
    <source>
        <dbReference type="Proteomes" id="UP000887572"/>
    </source>
</evidence>
<dbReference type="Proteomes" id="UP000887572">
    <property type="component" value="Unplaced"/>
</dbReference>
<evidence type="ECO:0000256" key="8">
    <source>
        <dbReference type="ARBA" id="ARBA00047658"/>
    </source>
</evidence>
<dbReference type="AlphaFoldDB" id="A0A914I8R1"/>
<evidence type="ECO:0000256" key="1">
    <source>
        <dbReference type="ARBA" id="ARBA00006734"/>
    </source>
</evidence>
<evidence type="ECO:0000313" key="12">
    <source>
        <dbReference type="WBParaSite" id="Gr19_v10_g7677.t2"/>
    </source>
</evidence>
<evidence type="ECO:0000256" key="3">
    <source>
        <dbReference type="ARBA" id="ARBA00014772"/>
    </source>
</evidence>
<dbReference type="Gene3D" id="3.80.10.10">
    <property type="entry name" value="Ribonuclease Inhibitor"/>
    <property type="match status" value="1"/>
</dbReference>
<dbReference type="WBParaSite" id="Gr19_v10_g7677.t2">
    <property type="protein sequence ID" value="Gr19_v10_g7677.t2"/>
    <property type="gene ID" value="Gr19_v10_g7677"/>
</dbReference>
<evidence type="ECO:0000256" key="7">
    <source>
        <dbReference type="ARBA" id="ARBA00031267"/>
    </source>
</evidence>
<dbReference type="PROSITE" id="PS51147">
    <property type="entry name" value="PFTA"/>
    <property type="match status" value="4"/>
</dbReference>
<evidence type="ECO:0000256" key="5">
    <source>
        <dbReference type="ARBA" id="ARBA00022679"/>
    </source>
</evidence>
<dbReference type="Gene3D" id="1.25.40.120">
    <property type="entry name" value="Protein prenylyltransferase"/>
    <property type="match status" value="1"/>
</dbReference>
<comment type="catalytic activity">
    <reaction evidence="8 9">
        <text>geranylgeranyl diphosphate + L-cysteinyl-[protein] = S-geranylgeranyl-L-cysteinyl-[protein] + diphosphate</text>
        <dbReference type="Rhea" id="RHEA:21240"/>
        <dbReference type="Rhea" id="RHEA-COMP:10131"/>
        <dbReference type="Rhea" id="RHEA-COMP:11537"/>
        <dbReference type="ChEBI" id="CHEBI:29950"/>
        <dbReference type="ChEBI" id="CHEBI:33019"/>
        <dbReference type="ChEBI" id="CHEBI:57533"/>
        <dbReference type="ChEBI" id="CHEBI:86021"/>
        <dbReference type="EC" id="2.5.1.60"/>
    </reaction>
</comment>
<dbReference type="GO" id="GO:0097354">
    <property type="term" value="P:prenylation"/>
    <property type="evidence" value="ECO:0007669"/>
    <property type="project" value="UniProtKB-UniRule"/>
</dbReference>
<dbReference type="FunFam" id="1.25.40.120:FF:000035">
    <property type="entry name" value="Geranylgeranyl transferase type-2 subunit alpha"/>
    <property type="match status" value="1"/>
</dbReference>
<proteinExistence type="inferred from homology"/>
<evidence type="ECO:0000256" key="6">
    <source>
        <dbReference type="ARBA" id="ARBA00022737"/>
    </source>
</evidence>
<evidence type="ECO:0000256" key="4">
    <source>
        <dbReference type="ARBA" id="ARBA00022602"/>
    </source>
</evidence>
<keyword evidence="11" id="KW-1185">Reference proteome</keyword>
<accession>A0A914I8R1</accession>
<evidence type="ECO:0000256" key="9">
    <source>
        <dbReference type="RuleBase" id="RU367120"/>
    </source>
</evidence>
<reference evidence="12" key="1">
    <citation type="submission" date="2022-11" db="UniProtKB">
        <authorList>
            <consortium name="WormBaseParasite"/>
        </authorList>
    </citation>
    <scope>IDENTIFICATION</scope>
</reference>
<dbReference type="EC" id="2.5.1.60" evidence="2 9"/>
<evidence type="ECO:0000256" key="2">
    <source>
        <dbReference type="ARBA" id="ARBA00012656"/>
    </source>
</evidence>
<protein>
    <recommendedName>
        <fullName evidence="3 9">Geranylgeranyl transferase type-2 subunit alpha</fullName>
        <ecNumber evidence="2 9">2.5.1.60</ecNumber>
    </recommendedName>
    <alternativeName>
        <fullName evidence="7 9">Geranylgeranyl transferase type II subunit alpha</fullName>
    </alternativeName>
</protein>
<dbReference type="PANTHER" id="PTHR11129">
    <property type="entry name" value="PROTEIN FARNESYLTRANSFERASE ALPHA SUBUNIT/RAB GERANYLGERANYL TRANSFERASE ALPHA SUBUNIT"/>
    <property type="match status" value="1"/>
</dbReference>
<dbReference type="PANTHER" id="PTHR11129:SF2">
    <property type="entry name" value="GERANYLGERANYL TRANSFERASE TYPE-2 SUBUNIT ALPHA"/>
    <property type="match status" value="1"/>
</dbReference>
<keyword evidence="6" id="KW-0677">Repeat</keyword>
<keyword evidence="5 9" id="KW-0808">Transferase</keyword>
<dbReference type="Pfam" id="PF01239">
    <property type="entry name" value="PPTA"/>
    <property type="match status" value="4"/>
</dbReference>
<dbReference type="InterPro" id="IPR032675">
    <property type="entry name" value="LRR_dom_sf"/>
</dbReference>
<dbReference type="Gene3D" id="2.60.40.1130">
    <property type="entry name" value="Rab geranylgeranyltransferase alpha-subunit, insert domain"/>
    <property type="match status" value="1"/>
</dbReference>
<comment type="function">
    <text evidence="9">Catalyzes the transfer of a geranyl-geranyl moiety from geranyl-geranyl pyrophosphate to cysteines occuring in specific C-terminal amino acid sequences.</text>
</comment>
<feature type="compositionally biased region" description="Basic and acidic residues" evidence="10">
    <location>
        <begin position="11"/>
        <end position="21"/>
    </location>
</feature>
<dbReference type="GO" id="GO:0005968">
    <property type="term" value="C:Rab-protein geranylgeranyltransferase complex"/>
    <property type="evidence" value="ECO:0007669"/>
    <property type="project" value="TreeGrafter"/>
</dbReference>